<dbReference type="EC" id="3.4.16.-" evidence="2"/>
<evidence type="ECO:0000256" key="2">
    <source>
        <dbReference type="RuleBase" id="RU361156"/>
    </source>
</evidence>
<keyword evidence="2" id="KW-0121">Carboxypeptidase</keyword>
<accession>A0A7R9M0P0</accession>
<dbReference type="PRINTS" id="PR00724">
    <property type="entry name" value="CRBOXYPTASEC"/>
</dbReference>
<protein>
    <recommendedName>
        <fullName evidence="2">Carboxypeptidase</fullName>
        <ecNumber evidence="2">3.4.16.-</ecNumber>
    </recommendedName>
</protein>
<proteinExistence type="inferred from homology"/>
<keyword evidence="4" id="KW-1185">Reference proteome</keyword>
<dbReference type="InterPro" id="IPR001563">
    <property type="entry name" value="Peptidase_S10"/>
</dbReference>
<organism evidence="3">
    <name type="scientific">Oppiella nova</name>
    <dbReference type="NCBI Taxonomy" id="334625"/>
    <lineage>
        <taxon>Eukaryota</taxon>
        <taxon>Metazoa</taxon>
        <taxon>Ecdysozoa</taxon>
        <taxon>Arthropoda</taxon>
        <taxon>Chelicerata</taxon>
        <taxon>Arachnida</taxon>
        <taxon>Acari</taxon>
        <taxon>Acariformes</taxon>
        <taxon>Sarcoptiformes</taxon>
        <taxon>Oribatida</taxon>
        <taxon>Brachypylina</taxon>
        <taxon>Oppioidea</taxon>
        <taxon>Oppiidae</taxon>
        <taxon>Oppiella</taxon>
    </lineage>
</organism>
<dbReference type="GO" id="GO:0004185">
    <property type="term" value="F:serine-type carboxypeptidase activity"/>
    <property type="evidence" value="ECO:0007669"/>
    <property type="project" value="UniProtKB-UniRule"/>
</dbReference>
<dbReference type="PANTHER" id="PTHR11802:SF201">
    <property type="entry name" value="CARBOXYPEPTIDASE"/>
    <property type="match status" value="1"/>
</dbReference>
<dbReference type="EMBL" id="OC919434">
    <property type="protein sequence ID" value="CAD7651339.1"/>
    <property type="molecule type" value="Genomic_DNA"/>
</dbReference>
<dbReference type="GO" id="GO:0006508">
    <property type="term" value="P:proteolysis"/>
    <property type="evidence" value="ECO:0007669"/>
    <property type="project" value="UniProtKB-KW"/>
</dbReference>
<dbReference type="Gene3D" id="3.40.50.1820">
    <property type="entry name" value="alpha/beta hydrolase"/>
    <property type="match status" value="1"/>
</dbReference>
<evidence type="ECO:0000313" key="3">
    <source>
        <dbReference type="EMBL" id="CAD7651339.1"/>
    </source>
</evidence>
<evidence type="ECO:0000313" key="4">
    <source>
        <dbReference type="Proteomes" id="UP000728032"/>
    </source>
</evidence>
<dbReference type="SUPFAM" id="SSF53474">
    <property type="entry name" value="alpha/beta-Hydrolases"/>
    <property type="match status" value="1"/>
</dbReference>
<sequence>NFKQYSGYLDITEGKHYFYWFVESQKDPENAPVVLWLNGGPGCSSLFGNLGENGPFRVNSDGKTLALNPNSWNTVANVIYLESPVSVGFSYKDDKQYDNTDMSTAEDNHLVLEEFFKKYPNYRKNPFYITGESYAGIYIPMLAQQIFSNKSTINLQGIAIGNGAYGADKAPLIFMGDYDFSLGHGLLATESYEKKVEKCCECKTGEALNECDFYHPTNASTCDSVHLEQIDTPNPFNIYDDCGANSAYIRLYNSYYAKKSNKKPISERPNELKCPHNGYPEYLNSPEVRNALHVKDDVKRWVDCNGTYTYGDTDQTPVFKQLLNEYKIGKLVVFNGNFDIVCSHVENQRFIDSLKLDKVGHYGSWETPDGRIGGFVQQYEKNLSFVLVRGAGHMVPYDKPEAALQVLKNVVGIARYRCSLITDNRTTTTLPYGDMGAN</sequence>
<dbReference type="EMBL" id="CAJPVJ010004609">
    <property type="protein sequence ID" value="CAG2168769.1"/>
    <property type="molecule type" value="Genomic_DNA"/>
</dbReference>
<dbReference type="InterPro" id="IPR018202">
    <property type="entry name" value="Ser_caboxypep_ser_AS"/>
</dbReference>
<comment type="similarity">
    <text evidence="1 2">Belongs to the peptidase S10 family.</text>
</comment>
<name>A0A7R9M0P0_9ACAR</name>
<keyword evidence="2" id="KW-0378">Hydrolase</keyword>
<dbReference type="InterPro" id="IPR029058">
    <property type="entry name" value="AB_hydrolase_fold"/>
</dbReference>
<dbReference type="Proteomes" id="UP000728032">
    <property type="component" value="Unassembled WGS sequence"/>
</dbReference>
<keyword evidence="2" id="KW-0645">Protease</keyword>
<dbReference type="PROSITE" id="PS00131">
    <property type="entry name" value="CARBOXYPEPT_SER_SER"/>
    <property type="match status" value="1"/>
</dbReference>
<feature type="non-terminal residue" evidence="3">
    <location>
        <position position="1"/>
    </location>
</feature>
<dbReference type="PANTHER" id="PTHR11802">
    <property type="entry name" value="SERINE PROTEASE FAMILY S10 SERINE CARBOXYPEPTIDASE"/>
    <property type="match status" value="1"/>
</dbReference>
<dbReference type="AlphaFoldDB" id="A0A7R9M0P0"/>
<dbReference type="PROSITE" id="PS00560">
    <property type="entry name" value="CARBOXYPEPT_SER_HIS"/>
    <property type="match status" value="1"/>
</dbReference>
<evidence type="ECO:0000256" key="1">
    <source>
        <dbReference type="ARBA" id="ARBA00009431"/>
    </source>
</evidence>
<gene>
    <name evidence="3" type="ORF">ONB1V03_LOCUS8253</name>
</gene>
<feature type="non-terminal residue" evidence="3">
    <location>
        <position position="438"/>
    </location>
</feature>
<dbReference type="Pfam" id="PF00450">
    <property type="entry name" value="Peptidase_S10"/>
    <property type="match status" value="1"/>
</dbReference>
<reference evidence="3" key="1">
    <citation type="submission" date="2020-11" db="EMBL/GenBank/DDBJ databases">
        <authorList>
            <person name="Tran Van P."/>
        </authorList>
    </citation>
    <scope>NUCLEOTIDE SEQUENCE</scope>
</reference>
<dbReference type="InterPro" id="IPR033124">
    <property type="entry name" value="Ser_caboxypep_his_AS"/>
</dbReference>
<dbReference type="OrthoDB" id="1022205at2759"/>